<protein>
    <submittedName>
        <fullName evidence="1">HAD family hydrolase</fullName>
    </submittedName>
</protein>
<dbReference type="InterPro" id="IPR000150">
    <property type="entry name" value="Cof"/>
</dbReference>
<dbReference type="SFLD" id="SFLDS00003">
    <property type="entry name" value="Haloacid_Dehalogenase"/>
    <property type="match status" value="1"/>
</dbReference>
<dbReference type="GO" id="GO:0016791">
    <property type="term" value="F:phosphatase activity"/>
    <property type="evidence" value="ECO:0007669"/>
    <property type="project" value="TreeGrafter"/>
</dbReference>
<organism evidence="1 2">
    <name type="scientific">Pengzhenrongella frigida</name>
    <dbReference type="NCBI Taxonomy" id="1259133"/>
    <lineage>
        <taxon>Bacteria</taxon>
        <taxon>Bacillati</taxon>
        <taxon>Actinomycetota</taxon>
        <taxon>Actinomycetes</taxon>
        <taxon>Micrococcales</taxon>
        <taxon>Pengzhenrongella</taxon>
    </lineage>
</organism>
<dbReference type="InterPro" id="IPR036412">
    <property type="entry name" value="HAD-like_sf"/>
</dbReference>
<name>A0A4Q5MWI2_9MICO</name>
<dbReference type="OrthoDB" id="3180855at2"/>
<proteinExistence type="predicted"/>
<comment type="caution">
    <text evidence="1">The sequence shown here is derived from an EMBL/GenBank/DDBJ whole genome shotgun (WGS) entry which is preliminary data.</text>
</comment>
<dbReference type="Proteomes" id="UP000293764">
    <property type="component" value="Unassembled WGS sequence"/>
</dbReference>
<keyword evidence="2" id="KW-1185">Reference proteome</keyword>
<dbReference type="GO" id="GO:0005829">
    <property type="term" value="C:cytosol"/>
    <property type="evidence" value="ECO:0007669"/>
    <property type="project" value="TreeGrafter"/>
</dbReference>
<sequence>MSAVPTALRHPLDPPVFATRPDIRLIAADMDGTLLDDDGDLPADLLPLVRELARRRIVFCPASGRQYFNLLERFEEFADEMVFIAENGTYVVRRGREISSDCLTTGAVTGLVAAARALGRTGADLGAVICGKRSAYVERRDPRFLAQVEKYFSRLSVVDDLLRLPDDDVLKVAVFDFGSAEATTAPAFAPFLDHHRVVVSGQHWVDIMNRSANKGEGVRGLQQELGITPAQTMVFGDFLNDLEMMDAAEFSFAMDNAHPLLRARARYVAPPNSENGVVRTITAVLGLTDLSGQATRPGRLSLHSTDRGATLRACTSAKP</sequence>
<evidence type="ECO:0000313" key="1">
    <source>
        <dbReference type="EMBL" id="RYV49958.1"/>
    </source>
</evidence>
<dbReference type="SFLD" id="SFLDG01140">
    <property type="entry name" value="C2.B:_Phosphomannomutase_and_P"/>
    <property type="match status" value="1"/>
</dbReference>
<dbReference type="Pfam" id="PF08282">
    <property type="entry name" value="Hydrolase_3"/>
    <property type="match status" value="1"/>
</dbReference>
<gene>
    <name evidence="1" type="ORF">EUA98_16120</name>
</gene>
<dbReference type="EMBL" id="SDWW01000046">
    <property type="protein sequence ID" value="RYV49958.1"/>
    <property type="molecule type" value="Genomic_DNA"/>
</dbReference>
<accession>A0A4Q5MWI2</accession>
<dbReference type="Gene3D" id="3.40.50.1000">
    <property type="entry name" value="HAD superfamily/HAD-like"/>
    <property type="match status" value="1"/>
</dbReference>
<dbReference type="GO" id="GO:0000287">
    <property type="term" value="F:magnesium ion binding"/>
    <property type="evidence" value="ECO:0007669"/>
    <property type="project" value="TreeGrafter"/>
</dbReference>
<dbReference type="NCBIfam" id="TIGR00099">
    <property type="entry name" value="Cof-subfamily"/>
    <property type="match status" value="1"/>
</dbReference>
<dbReference type="CDD" id="cd07518">
    <property type="entry name" value="HAD_YbiV-Like"/>
    <property type="match status" value="1"/>
</dbReference>
<keyword evidence="1" id="KW-0378">Hydrolase</keyword>
<dbReference type="InterPro" id="IPR023214">
    <property type="entry name" value="HAD_sf"/>
</dbReference>
<reference evidence="1 2" key="1">
    <citation type="submission" date="2019-01" db="EMBL/GenBank/DDBJ databases">
        <title>Novel species of Cellulomonas.</title>
        <authorList>
            <person name="Liu Q."/>
            <person name="Xin Y.-H."/>
        </authorList>
    </citation>
    <scope>NUCLEOTIDE SEQUENCE [LARGE SCALE GENOMIC DNA]</scope>
    <source>
        <strain evidence="1 2">HLT2-17</strain>
    </source>
</reference>
<dbReference type="AlphaFoldDB" id="A0A4Q5MWI2"/>
<evidence type="ECO:0000313" key="2">
    <source>
        <dbReference type="Proteomes" id="UP000293764"/>
    </source>
</evidence>
<dbReference type="PANTHER" id="PTHR10000">
    <property type="entry name" value="PHOSPHOSERINE PHOSPHATASE"/>
    <property type="match status" value="1"/>
</dbReference>
<dbReference type="PANTHER" id="PTHR10000:SF53">
    <property type="entry name" value="5-AMINO-6-(5-PHOSPHO-D-RIBITYLAMINO)URACIL PHOSPHATASE YBJI-RELATED"/>
    <property type="match status" value="1"/>
</dbReference>
<dbReference type="Gene3D" id="3.30.1240.10">
    <property type="match status" value="1"/>
</dbReference>
<dbReference type="SUPFAM" id="SSF56784">
    <property type="entry name" value="HAD-like"/>
    <property type="match status" value="1"/>
</dbReference>